<gene>
    <name evidence="7" type="ORF">MNBD_ALPHA08-1781</name>
</gene>
<dbReference type="AlphaFoldDB" id="A0A3B0S3S5"/>
<evidence type="ECO:0000256" key="4">
    <source>
        <dbReference type="ARBA" id="ARBA00023136"/>
    </source>
</evidence>
<keyword evidence="7" id="KW-0645">Protease</keyword>
<reference evidence="7" key="1">
    <citation type="submission" date="2018-06" db="EMBL/GenBank/DDBJ databases">
        <authorList>
            <person name="Zhirakovskaya E."/>
        </authorList>
    </citation>
    <scope>NUCLEOTIDE SEQUENCE</scope>
</reference>
<feature type="compositionally biased region" description="Gly residues" evidence="5">
    <location>
        <begin position="20"/>
        <end position="31"/>
    </location>
</feature>
<dbReference type="EMBL" id="UOEC01000157">
    <property type="protein sequence ID" value="VAV98949.1"/>
    <property type="molecule type" value="Genomic_DNA"/>
</dbReference>
<keyword evidence="7" id="KW-0378">Hydrolase</keyword>
<feature type="region of interest" description="Disordered" evidence="5">
    <location>
        <begin position="70"/>
        <end position="91"/>
    </location>
</feature>
<feature type="transmembrane region" description="Helical" evidence="6">
    <location>
        <begin position="42"/>
        <end position="60"/>
    </location>
</feature>
<keyword evidence="7" id="KW-0482">Metalloprotease</keyword>
<name>A0A3B0S3S5_9ZZZZ</name>
<comment type="subcellular location">
    <subcellularLocation>
        <location evidence="1">Membrane</location>
        <topology evidence="1">Single-pass membrane protein</topology>
    </subcellularLocation>
</comment>
<protein>
    <submittedName>
        <fullName evidence="7">YpfJ protein, zinc metalloprotease superfamily</fullName>
    </submittedName>
</protein>
<evidence type="ECO:0000256" key="6">
    <source>
        <dbReference type="SAM" id="Phobius"/>
    </source>
</evidence>
<keyword evidence="3 6" id="KW-1133">Transmembrane helix</keyword>
<accession>A0A3B0S3S5</accession>
<evidence type="ECO:0000256" key="2">
    <source>
        <dbReference type="ARBA" id="ARBA00022692"/>
    </source>
</evidence>
<evidence type="ECO:0000256" key="5">
    <source>
        <dbReference type="SAM" id="MobiDB-lite"/>
    </source>
</evidence>
<feature type="compositionally biased region" description="Polar residues" evidence="5">
    <location>
        <begin position="76"/>
        <end position="91"/>
    </location>
</feature>
<dbReference type="PANTHER" id="PTHR30168">
    <property type="entry name" value="PUTATIVE MEMBRANE PROTEIN YPFJ"/>
    <property type="match status" value="1"/>
</dbReference>
<dbReference type="Pfam" id="PF04228">
    <property type="entry name" value="Zn_peptidase"/>
    <property type="match status" value="1"/>
</dbReference>
<dbReference type="GO" id="GO:0008237">
    <property type="term" value="F:metallopeptidase activity"/>
    <property type="evidence" value="ECO:0007669"/>
    <property type="project" value="UniProtKB-KW"/>
</dbReference>
<dbReference type="GO" id="GO:0016020">
    <property type="term" value="C:membrane"/>
    <property type="evidence" value="ECO:0007669"/>
    <property type="project" value="UniProtKB-SubCell"/>
</dbReference>
<keyword evidence="4 6" id="KW-0472">Membrane</keyword>
<evidence type="ECO:0000313" key="7">
    <source>
        <dbReference type="EMBL" id="VAV98949.1"/>
    </source>
</evidence>
<dbReference type="PANTHER" id="PTHR30168:SF0">
    <property type="entry name" value="INNER MEMBRANE PROTEIN"/>
    <property type="match status" value="1"/>
</dbReference>
<proteinExistence type="predicted"/>
<sequence>MRLDDEQESSNIEDRRGKRGGGGFRFPGGGGRRVRMGGKRGGMGIGTIILLLIGMFVFGVNPLEFLGGGSGGGSVQAPQTRNAPPPTSAQQDAMKTFVSKVLKTTETTWQKKFAEQGKQYREPRLVLFSGSVRSACGQAQSAMGPFYCPGDQKIYIDMSFFRDMETRMQAGGDFAWAYVVAHEVGHHIQTLLGISGKVSAARQRVSKVESNRLSVRMELQADCMAGMWANDNKRILEQGDIEEGLNAASAIGDDRLQRRSGGRIVPESFTHGTSAQRVEWFKRGFQTGSLAACNTFK</sequence>
<dbReference type="InterPro" id="IPR007343">
    <property type="entry name" value="Uncharacterised_pept_Zn_put"/>
</dbReference>
<evidence type="ECO:0000256" key="1">
    <source>
        <dbReference type="ARBA" id="ARBA00004167"/>
    </source>
</evidence>
<organism evidence="7">
    <name type="scientific">hydrothermal vent metagenome</name>
    <dbReference type="NCBI Taxonomy" id="652676"/>
    <lineage>
        <taxon>unclassified sequences</taxon>
        <taxon>metagenomes</taxon>
        <taxon>ecological metagenomes</taxon>
    </lineage>
</organism>
<dbReference type="GO" id="GO:0006508">
    <property type="term" value="P:proteolysis"/>
    <property type="evidence" value="ECO:0007669"/>
    <property type="project" value="UniProtKB-KW"/>
</dbReference>
<evidence type="ECO:0000256" key="3">
    <source>
        <dbReference type="ARBA" id="ARBA00022989"/>
    </source>
</evidence>
<keyword evidence="2 6" id="KW-0812">Transmembrane</keyword>
<feature type="region of interest" description="Disordered" evidence="5">
    <location>
        <begin position="1"/>
        <end position="37"/>
    </location>
</feature>